<gene>
    <name evidence="1" type="ORF">ALMOND_2B031683</name>
</gene>
<accession>A0A5E4E796</accession>
<dbReference type="Proteomes" id="UP000327085">
    <property type="component" value="Chromosome 2"/>
</dbReference>
<dbReference type="Gramene" id="VVA11146">
    <property type="protein sequence ID" value="VVA11146"/>
    <property type="gene ID" value="Prudul26B031683"/>
</dbReference>
<name>A0A5E4E796_PRUDU</name>
<sequence>MAKPHVSVCLTHLPKHHYNHETRKKQAVTNKPGDMIKQEAIGMSCGAFYGSKSKLISIRWIKIKRHFAVWQIADQKGLEVLVSYLSCLEVEGYCDIVVDALLGKVSVSFRGDHPHVVHVKRIYHEANFVVRFLTKKGLTPDFIWTSLGRYKKYRRGAFFKVAA</sequence>
<dbReference type="EMBL" id="CABIKO010000003">
    <property type="protein sequence ID" value="VVA11146.1"/>
    <property type="molecule type" value="Genomic_DNA"/>
</dbReference>
<protein>
    <submittedName>
        <fullName evidence="1">Uncharacterized protein</fullName>
    </submittedName>
</protein>
<proteinExistence type="predicted"/>
<evidence type="ECO:0000313" key="2">
    <source>
        <dbReference type="Proteomes" id="UP000327085"/>
    </source>
</evidence>
<reference evidence="2" key="1">
    <citation type="journal article" date="2020" name="Plant J.">
        <title>Transposons played a major role in the diversification between the closely related almond and peach genomes: results from the almond genome sequence.</title>
        <authorList>
            <person name="Alioto T."/>
            <person name="Alexiou K.G."/>
            <person name="Bardil A."/>
            <person name="Barteri F."/>
            <person name="Castanera R."/>
            <person name="Cruz F."/>
            <person name="Dhingra A."/>
            <person name="Duval H."/>
            <person name="Fernandez I Marti A."/>
            <person name="Frias L."/>
            <person name="Galan B."/>
            <person name="Garcia J.L."/>
            <person name="Howad W."/>
            <person name="Gomez-Garrido J."/>
            <person name="Gut M."/>
            <person name="Julca I."/>
            <person name="Morata J."/>
            <person name="Puigdomenech P."/>
            <person name="Ribeca P."/>
            <person name="Rubio Cabetas M.J."/>
            <person name="Vlasova A."/>
            <person name="Wirthensohn M."/>
            <person name="Garcia-Mas J."/>
            <person name="Gabaldon T."/>
            <person name="Casacuberta J.M."/>
            <person name="Arus P."/>
        </authorList>
    </citation>
    <scope>NUCLEOTIDE SEQUENCE [LARGE SCALE GENOMIC DNA]</scope>
    <source>
        <strain evidence="2">cv. Texas</strain>
    </source>
</reference>
<dbReference type="InParanoid" id="A0A5E4E796"/>
<dbReference type="AlphaFoldDB" id="A0A5E4E796"/>
<organism evidence="1 2">
    <name type="scientific">Prunus dulcis</name>
    <name type="common">Almond</name>
    <name type="synonym">Amygdalus dulcis</name>
    <dbReference type="NCBI Taxonomy" id="3755"/>
    <lineage>
        <taxon>Eukaryota</taxon>
        <taxon>Viridiplantae</taxon>
        <taxon>Streptophyta</taxon>
        <taxon>Embryophyta</taxon>
        <taxon>Tracheophyta</taxon>
        <taxon>Spermatophyta</taxon>
        <taxon>Magnoliopsida</taxon>
        <taxon>eudicotyledons</taxon>
        <taxon>Gunneridae</taxon>
        <taxon>Pentapetalae</taxon>
        <taxon>rosids</taxon>
        <taxon>fabids</taxon>
        <taxon>Rosales</taxon>
        <taxon>Rosaceae</taxon>
        <taxon>Amygdaloideae</taxon>
        <taxon>Amygdaleae</taxon>
        <taxon>Prunus</taxon>
    </lineage>
</organism>
<evidence type="ECO:0000313" key="1">
    <source>
        <dbReference type="EMBL" id="VVA11146.1"/>
    </source>
</evidence>